<dbReference type="PROSITE" id="PS50297">
    <property type="entry name" value="ANK_REP_REGION"/>
    <property type="match status" value="2"/>
</dbReference>
<accession>A0A1Q9C6S7</accession>
<dbReference type="Pfam" id="PF00550">
    <property type="entry name" value="PP-binding"/>
    <property type="match status" value="1"/>
</dbReference>
<dbReference type="InterPro" id="IPR002110">
    <property type="entry name" value="Ankyrin_rpt"/>
</dbReference>
<dbReference type="GO" id="GO:0044550">
    <property type="term" value="P:secondary metabolite biosynthetic process"/>
    <property type="evidence" value="ECO:0007669"/>
    <property type="project" value="TreeGrafter"/>
</dbReference>
<dbReference type="SUPFAM" id="SSF56801">
    <property type="entry name" value="Acetyl-CoA synthetase-like"/>
    <property type="match status" value="1"/>
</dbReference>
<evidence type="ECO:0000256" key="2">
    <source>
        <dbReference type="ARBA" id="ARBA00022553"/>
    </source>
</evidence>
<dbReference type="GO" id="GO:0005737">
    <property type="term" value="C:cytoplasm"/>
    <property type="evidence" value="ECO:0007669"/>
    <property type="project" value="TreeGrafter"/>
</dbReference>
<dbReference type="PROSITE" id="PS00455">
    <property type="entry name" value="AMP_BINDING"/>
    <property type="match status" value="1"/>
</dbReference>
<dbReference type="SUPFAM" id="SSF48403">
    <property type="entry name" value="Ankyrin repeat"/>
    <property type="match status" value="1"/>
</dbReference>
<dbReference type="PANTHER" id="PTHR45527">
    <property type="entry name" value="NONRIBOSOMAL PEPTIDE SYNTHETASE"/>
    <property type="match status" value="1"/>
</dbReference>
<dbReference type="Gene3D" id="3.40.50.12780">
    <property type="entry name" value="N-terminal domain of ligase-like"/>
    <property type="match status" value="1"/>
</dbReference>
<evidence type="ECO:0000256" key="3">
    <source>
        <dbReference type="PROSITE-ProRule" id="PRU00023"/>
    </source>
</evidence>
<dbReference type="Gene3D" id="1.10.1200.10">
    <property type="entry name" value="ACP-like"/>
    <property type="match status" value="1"/>
</dbReference>
<dbReference type="PROSITE" id="PS50075">
    <property type="entry name" value="CARRIER"/>
    <property type="match status" value="1"/>
</dbReference>
<dbReference type="InterPro" id="IPR045851">
    <property type="entry name" value="AMP-bd_C_sf"/>
</dbReference>
<dbReference type="PROSITE" id="PS00012">
    <property type="entry name" value="PHOSPHOPANTETHEINE"/>
    <property type="match status" value="1"/>
</dbReference>
<dbReference type="PANTHER" id="PTHR45527:SF1">
    <property type="entry name" value="FATTY ACID SYNTHASE"/>
    <property type="match status" value="1"/>
</dbReference>
<dbReference type="SUPFAM" id="SSF47336">
    <property type="entry name" value="ACP-like"/>
    <property type="match status" value="1"/>
</dbReference>
<keyword evidence="6" id="KW-1185">Reference proteome</keyword>
<keyword evidence="3" id="KW-0040">ANK repeat</keyword>
<dbReference type="AlphaFoldDB" id="A0A1Q9C6S7"/>
<dbReference type="InterPro" id="IPR000873">
    <property type="entry name" value="AMP-dep_synth/lig_dom"/>
</dbReference>
<feature type="repeat" description="ANK" evidence="3">
    <location>
        <begin position="795"/>
        <end position="827"/>
    </location>
</feature>
<evidence type="ECO:0000313" key="5">
    <source>
        <dbReference type="EMBL" id="OLP78628.1"/>
    </source>
</evidence>
<dbReference type="SMART" id="SM00248">
    <property type="entry name" value="ANK"/>
    <property type="match status" value="4"/>
</dbReference>
<proteinExistence type="predicted"/>
<dbReference type="PROSITE" id="PS50088">
    <property type="entry name" value="ANK_REPEAT"/>
    <property type="match status" value="3"/>
</dbReference>
<dbReference type="Pfam" id="PF00501">
    <property type="entry name" value="AMP-binding"/>
    <property type="match status" value="1"/>
</dbReference>
<gene>
    <name evidence="5" type="primary">tycA</name>
    <name evidence="5" type="ORF">AK812_SmicGene41176</name>
</gene>
<dbReference type="Proteomes" id="UP000186817">
    <property type="component" value="Unassembled WGS sequence"/>
</dbReference>
<dbReference type="Pfam" id="PF13193">
    <property type="entry name" value="AMP-binding_C"/>
    <property type="match status" value="1"/>
</dbReference>
<evidence type="ECO:0000256" key="1">
    <source>
        <dbReference type="ARBA" id="ARBA00022450"/>
    </source>
</evidence>
<feature type="repeat" description="ANK" evidence="3">
    <location>
        <begin position="680"/>
        <end position="712"/>
    </location>
</feature>
<dbReference type="Gene3D" id="1.25.40.20">
    <property type="entry name" value="Ankyrin repeat-containing domain"/>
    <property type="match status" value="2"/>
</dbReference>
<dbReference type="Pfam" id="PF12796">
    <property type="entry name" value="Ank_2"/>
    <property type="match status" value="2"/>
</dbReference>
<dbReference type="InterPro" id="IPR042099">
    <property type="entry name" value="ANL_N_sf"/>
</dbReference>
<dbReference type="EMBL" id="LSRX01001585">
    <property type="protein sequence ID" value="OLP78628.1"/>
    <property type="molecule type" value="Genomic_DNA"/>
</dbReference>
<keyword evidence="1" id="KW-0596">Phosphopantetheine</keyword>
<name>A0A1Q9C6S7_SYMMI</name>
<dbReference type="OrthoDB" id="416786at2759"/>
<dbReference type="Gene3D" id="3.30.300.30">
    <property type="match status" value="1"/>
</dbReference>
<evidence type="ECO:0000313" key="6">
    <source>
        <dbReference type="Proteomes" id="UP000186817"/>
    </source>
</evidence>
<dbReference type="OMA" id="GRRDWEM"/>
<evidence type="ECO:0000259" key="4">
    <source>
        <dbReference type="PROSITE" id="PS50075"/>
    </source>
</evidence>
<reference evidence="5 6" key="1">
    <citation type="submission" date="2016-02" db="EMBL/GenBank/DDBJ databases">
        <title>Genome analysis of coral dinoflagellate symbionts highlights evolutionary adaptations to a symbiotic lifestyle.</title>
        <authorList>
            <person name="Aranda M."/>
            <person name="Li Y."/>
            <person name="Liew Y.J."/>
            <person name="Baumgarten S."/>
            <person name="Simakov O."/>
            <person name="Wilson M."/>
            <person name="Piel J."/>
            <person name="Ashoor H."/>
            <person name="Bougouffa S."/>
            <person name="Bajic V.B."/>
            <person name="Ryu T."/>
            <person name="Ravasi T."/>
            <person name="Bayer T."/>
            <person name="Micklem G."/>
            <person name="Kim H."/>
            <person name="Bhak J."/>
            <person name="Lajeunesse T.C."/>
            <person name="Voolstra C.R."/>
        </authorList>
    </citation>
    <scope>NUCLEOTIDE SEQUENCE [LARGE SCALE GENOMIC DNA]</scope>
    <source>
        <strain evidence="5 6">CCMP2467</strain>
    </source>
</reference>
<feature type="repeat" description="ANK" evidence="3">
    <location>
        <begin position="713"/>
        <end position="745"/>
    </location>
</feature>
<dbReference type="GO" id="GO:0031177">
    <property type="term" value="F:phosphopantetheine binding"/>
    <property type="evidence" value="ECO:0007669"/>
    <property type="project" value="TreeGrafter"/>
</dbReference>
<organism evidence="5 6">
    <name type="scientific">Symbiodinium microadriaticum</name>
    <name type="common">Dinoflagellate</name>
    <name type="synonym">Zooxanthella microadriatica</name>
    <dbReference type="NCBI Taxonomy" id="2951"/>
    <lineage>
        <taxon>Eukaryota</taxon>
        <taxon>Sar</taxon>
        <taxon>Alveolata</taxon>
        <taxon>Dinophyceae</taxon>
        <taxon>Suessiales</taxon>
        <taxon>Symbiodiniaceae</taxon>
        <taxon>Symbiodinium</taxon>
    </lineage>
</organism>
<dbReference type="InterPro" id="IPR020845">
    <property type="entry name" value="AMP-binding_CS"/>
</dbReference>
<keyword evidence="2" id="KW-0597">Phosphoprotein</keyword>
<dbReference type="InterPro" id="IPR036736">
    <property type="entry name" value="ACP-like_sf"/>
</dbReference>
<dbReference type="InterPro" id="IPR025110">
    <property type="entry name" value="AMP-bd_C"/>
</dbReference>
<dbReference type="GO" id="GO:0043041">
    <property type="term" value="P:amino acid activation for nonribosomal peptide biosynthetic process"/>
    <property type="evidence" value="ECO:0007669"/>
    <property type="project" value="TreeGrafter"/>
</dbReference>
<dbReference type="InterPro" id="IPR036770">
    <property type="entry name" value="Ankyrin_rpt-contain_sf"/>
</dbReference>
<feature type="domain" description="Carrier" evidence="4">
    <location>
        <begin position="533"/>
        <end position="619"/>
    </location>
</feature>
<comment type="caution">
    <text evidence="5">The sequence shown here is derived from an EMBL/GenBank/DDBJ whole genome shotgun (WGS) entry which is preliminary data.</text>
</comment>
<sequence>MAEKGLLRRIFTAVQKAPDAAALLWYDPSSGVHKAKRYQSYKEVWTVASQAAAVLRSLSQHETETEKTALGDVSVRVGLMLGGGPALAVLELAVLLAGFALVPLDAEEPLPRLQFIMEDAGPLLALVVAEPQVEKAQMLLQNGSGGTKLLRDSELLRSEVAETSDCRPPADFVEEQISHIFFTSGSTGRPKGCMCSFHNLVTYCLAKNTIHQVDSSSIVLVASAHTFDPSLGDFFATWVAGATVALAPRAVLQAALGSCLSNTEASHIQTTPGHFATMEAGAAPHLRAVALGGELMPQPLLAWAADVRLLNTYGVTECTVYQAAAVLSPQSSPRLLGSALPGTRLLLAAGRGDDPKTCVEDSSDEHGELWIAGPQVGLGYVRRPDLTSERFRDFPGLGRCFRSGDLAAARDGGWQLLGRRDGMVKLRGRRVELGEVEEVLLAAAPEVISAAAAVLAHPGPRLVLYCVLQGQQPADCEEVSCALLRRLGEDRLPPHMVPSAVIAVASLPMTGTGKVSRRDLAQRALPEDPEGQADLSGAAGSIAAAWSEVLGVPVRSPRAHFLALGGDSLAALRVCQRLAKRSAKEVGSFGELLPEPLLPAHLLSRPYLADYLLHLQRSAVGADFKEPGSVSETSQALHTADQIATGQASYQEILQQAAGVGALRAVRNILRQSDVHELAGMSTPLHAACVNGRDEVVPLLLEARVSPTSADRNGVQPIHLAAQGGSQQVLTLLITARAKLDATSAEKQTVLHFAARSGAPGAVLNLLMAEPLTRKTRGAKASGVSGLKIDAKDGWGRSALHWAVVNGHRSVVLKLLEAGADRNLRDAAGETPLLIAERRAQCRAQDRPGDMGASVFGDIATLLGGSASTAKAEAASENQELGRLQAEHSAQVAGRRQISVCA</sequence>
<protein>
    <submittedName>
        <fullName evidence="5">Tyrocidine synthase 1</fullName>
    </submittedName>
</protein>
<dbReference type="InterPro" id="IPR009081">
    <property type="entry name" value="PP-bd_ACP"/>
</dbReference>
<dbReference type="InterPro" id="IPR006162">
    <property type="entry name" value="Ppantetheine_attach_site"/>
</dbReference>